<dbReference type="GO" id="GO:0042393">
    <property type="term" value="F:histone binding"/>
    <property type="evidence" value="ECO:0007669"/>
    <property type="project" value="TreeGrafter"/>
</dbReference>
<dbReference type="Proteomes" id="UP001165160">
    <property type="component" value="Unassembled WGS sequence"/>
</dbReference>
<dbReference type="PROSITE" id="PS51192">
    <property type="entry name" value="HELICASE_ATP_BIND_1"/>
    <property type="match status" value="1"/>
</dbReference>
<keyword evidence="5" id="KW-0347">Helicase</keyword>
<keyword evidence="3" id="KW-0547">Nucleotide-binding</keyword>
<dbReference type="SMART" id="SM00256">
    <property type="entry name" value="FBOX"/>
    <property type="match status" value="1"/>
</dbReference>
<dbReference type="CDD" id="cd18793">
    <property type="entry name" value="SF2_C_SNF"/>
    <property type="match status" value="1"/>
</dbReference>
<dbReference type="GO" id="GO:0004386">
    <property type="term" value="F:helicase activity"/>
    <property type="evidence" value="ECO:0007669"/>
    <property type="project" value="UniProtKB-KW"/>
</dbReference>
<keyword evidence="8" id="KW-0238">DNA-binding</keyword>
<evidence type="ECO:0000259" key="12">
    <source>
        <dbReference type="PROSITE" id="PS51192"/>
    </source>
</evidence>
<dbReference type="Gene3D" id="3.40.50.300">
    <property type="entry name" value="P-loop containing nucleotide triphosphate hydrolases"/>
    <property type="match status" value="1"/>
</dbReference>
<comment type="caution">
    <text evidence="14">The sequence shown here is derived from an EMBL/GenBank/DDBJ whole genome shotgun (WGS) entry which is preliminary data.</text>
</comment>
<feature type="non-terminal residue" evidence="14">
    <location>
        <position position="1359"/>
    </location>
</feature>
<dbReference type="InterPro" id="IPR014001">
    <property type="entry name" value="Helicase_ATP-bd"/>
</dbReference>
<dbReference type="GO" id="GO:0000812">
    <property type="term" value="C:Swr1 complex"/>
    <property type="evidence" value="ECO:0007669"/>
    <property type="project" value="TreeGrafter"/>
</dbReference>
<name>A0A9W6Z953_9STRA</name>
<evidence type="ECO:0000259" key="13">
    <source>
        <dbReference type="PROSITE" id="PS51194"/>
    </source>
</evidence>
<evidence type="ECO:0000259" key="11">
    <source>
        <dbReference type="PROSITE" id="PS50020"/>
    </source>
</evidence>
<dbReference type="InterPro" id="IPR036047">
    <property type="entry name" value="F-box-like_dom_sf"/>
</dbReference>
<dbReference type="InterPro" id="IPR050520">
    <property type="entry name" value="INO80/SWR1_helicase"/>
</dbReference>
<dbReference type="Pfam" id="PF00176">
    <property type="entry name" value="SNF2-rel_dom"/>
    <property type="match status" value="1"/>
</dbReference>
<comment type="subcellular location">
    <subcellularLocation>
        <location evidence="1">Nucleus</location>
    </subcellularLocation>
</comment>
<dbReference type="InterPro" id="IPR001810">
    <property type="entry name" value="F-box_dom"/>
</dbReference>
<evidence type="ECO:0000256" key="3">
    <source>
        <dbReference type="ARBA" id="ARBA00022741"/>
    </source>
</evidence>
<feature type="domain" description="WW" evidence="11">
    <location>
        <begin position="1063"/>
        <end position="1093"/>
    </location>
</feature>
<evidence type="ECO:0000256" key="1">
    <source>
        <dbReference type="ARBA" id="ARBA00004123"/>
    </source>
</evidence>
<dbReference type="GO" id="GO:0016887">
    <property type="term" value="F:ATP hydrolysis activity"/>
    <property type="evidence" value="ECO:0007669"/>
    <property type="project" value="TreeGrafter"/>
</dbReference>
<keyword evidence="9" id="KW-0539">Nucleus</keyword>
<dbReference type="SMART" id="SM00490">
    <property type="entry name" value="HELICc"/>
    <property type="match status" value="1"/>
</dbReference>
<feature type="compositionally biased region" description="Basic and acidic residues" evidence="10">
    <location>
        <begin position="903"/>
        <end position="912"/>
    </location>
</feature>
<dbReference type="PROSITE" id="PS51194">
    <property type="entry name" value="HELICASE_CTER"/>
    <property type="match status" value="1"/>
</dbReference>
<evidence type="ECO:0000256" key="10">
    <source>
        <dbReference type="SAM" id="MobiDB-lite"/>
    </source>
</evidence>
<keyword evidence="4" id="KW-0378">Hydrolase</keyword>
<dbReference type="FunFam" id="3.40.50.10810:FF:000005">
    <property type="entry name" value="Photoperiod-independent early flowering 1"/>
    <property type="match status" value="1"/>
</dbReference>
<dbReference type="InterPro" id="IPR001202">
    <property type="entry name" value="WW_dom"/>
</dbReference>
<dbReference type="InterPro" id="IPR001650">
    <property type="entry name" value="Helicase_C-like"/>
</dbReference>
<dbReference type="SUPFAM" id="SSF81383">
    <property type="entry name" value="F-box domain"/>
    <property type="match status" value="1"/>
</dbReference>
<feature type="region of interest" description="Disordered" evidence="10">
    <location>
        <begin position="889"/>
        <end position="941"/>
    </location>
</feature>
<dbReference type="InterPro" id="IPR049730">
    <property type="entry name" value="SNF2/RAD54-like_C"/>
</dbReference>
<proteinExistence type="inferred from homology"/>
<evidence type="ECO:0000256" key="2">
    <source>
        <dbReference type="ARBA" id="ARBA00009220"/>
    </source>
</evidence>
<dbReference type="GO" id="GO:0006338">
    <property type="term" value="P:chromatin remodeling"/>
    <property type="evidence" value="ECO:0007669"/>
    <property type="project" value="TreeGrafter"/>
</dbReference>
<reference evidence="15" key="1">
    <citation type="journal article" date="2023" name="Commun. Biol.">
        <title>Genome analysis of Parmales, the sister group of diatoms, reveals the evolutionary specialization of diatoms from phago-mixotrophs to photoautotrophs.</title>
        <authorList>
            <person name="Ban H."/>
            <person name="Sato S."/>
            <person name="Yoshikawa S."/>
            <person name="Yamada K."/>
            <person name="Nakamura Y."/>
            <person name="Ichinomiya M."/>
            <person name="Sato N."/>
            <person name="Blanc-Mathieu R."/>
            <person name="Endo H."/>
            <person name="Kuwata A."/>
            <person name="Ogata H."/>
        </authorList>
    </citation>
    <scope>NUCLEOTIDE SEQUENCE [LARGE SCALE GENOMIC DNA]</scope>
    <source>
        <strain evidence="15">NIES 3699</strain>
    </source>
</reference>
<feature type="domain" description="Helicase ATP-binding" evidence="12">
    <location>
        <begin position="132"/>
        <end position="297"/>
    </location>
</feature>
<accession>A0A9W6Z953</accession>
<dbReference type="InterPro" id="IPR038718">
    <property type="entry name" value="SNF2-like_sf"/>
</dbReference>
<dbReference type="SUPFAM" id="SSF52540">
    <property type="entry name" value="P-loop containing nucleoside triphosphate hydrolases"/>
    <property type="match status" value="2"/>
</dbReference>
<sequence length="1359" mass="153584">FIGEDEPDDETTLIEEEKLGRDITVEEEIAQLNKENDMSIEELRAMYANMEDDEEDNSAENPAEKAAKTSSRSKRRKTAPTPPPTETSANDALEKLAELDAKARSLKVTRPFIMAPSLKLREYQHMGLNWLVSIQSRRLNGILADEMGLGKTVQTISMLAYLAAYKGIWGPHLIIVPTSCIVNWEMELKKFCPGFKVLTYYGSAKHRKELRTGWTKLNTYHVCITSYQLAVQDAFAFRRKRWYYLILDEAQNIKNFQSQRWQTLVNFNTQRRLLLTGTPLQNNLMELWSLLHFLMPHVFRSRKEFSYWFSNPMNNIVEGNAQKNNDLIKRLHGIIRPFLLRRLKKDVESQMPGKFEHVVKCQLSRRQMFLYEEFMARSSTRKSMDGKGNFMGMMNVLMQLRKVCNHPDLFEPRAILTPFVMSQITFNSPALASTVLKVNPLEIVSVNLTTNIVPTVLTHSVLDVSSVSTLKTLLTSKEQIVIIDDRSIRTPHPDKAVIPSLKPLLQERYDKATAAATERYTKQHEYNSLRVANNSSPAYDHRLLKYVSLGLTVFERAHLLNGEAEGNGRVAAEIADTTPLTLARMMKSASVRSTELDEVVKKFVFAVPKAGANKIQFNANYVDYEGQQAEVQAKGALVTAGYEKFEKPFRSVNLRLTSFFPDKKLIQFDAGKLQKLAVLLRNLKAGGHRCLIFTQMSKMLDVLESFLNLNGHTYLRLDGATGVDKRQRLMDRFNGDEKLFCFILSTRSGGLGINLTGADTVIFYDSDWNPAMDAQAQDRAHRIGQTRDVHIYRLVTEHTIEENILIKARQKRHLDFLVMDEGKFTADNNISIFSKGGLRELLGEGKGKADAEKGDGDGDVDGDAEVVNAKDVEAAMNAVEDQDDVQAAKTAQQEVTDENAEFDESKKLVENKEGDDEDKDKAESGEAKPAEKKLTEEEEEAKNLEKEFSAWQTKVGIDVESLKKSLKPAERYALAFKEEHDPFYSIHAVNEWQRQQEKGDMESEWNVEEIERKAQEEEERALAEGDLMATHIKTTELPRHRHLYVREKTRRKNEVKLRKLTGSAWIIKTDGRSQLPFYYNVDTGEAIWDKPRVLVELDEISRARQLGWEGMPRNVIVKLLSFLEPYERMVAGEVSKKWRNASIDEHFMLRVVPVEGGGRRSGRLFNSLSEALKVAVVGDVIELGIGHHWERDGVVVKAGIMIEGDETACDKVVLELSGSLVWEGRGGGIVGVTIRRPRREESKQPLVLINPQKGKAKNPKKGQKGGRTQFVKCMLDSSIGDDGEGVVVAGRGSELILEETVVKGSAEGYGLVVKDLAKVKVEAAKFNSNKLGGVLIEKDGQMMVMGEQEQCMLQSVVRK</sequence>
<dbReference type="InterPro" id="IPR027417">
    <property type="entry name" value="P-loop_NTPase"/>
</dbReference>
<dbReference type="GO" id="GO:0005524">
    <property type="term" value="F:ATP binding"/>
    <property type="evidence" value="ECO:0007669"/>
    <property type="project" value="UniProtKB-KW"/>
</dbReference>
<feature type="compositionally biased region" description="Basic and acidic residues" evidence="10">
    <location>
        <begin position="919"/>
        <end position="941"/>
    </location>
</feature>
<dbReference type="GO" id="GO:0003677">
    <property type="term" value="F:DNA binding"/>
    <property type="evidence" value="ECO:0007669"/>
    <property type="project" value="UniProtKB-KW"/>
</dbReference>
<dbReference type="PANTHER" id="PTHR45685">
    <property type="entry name" value="HELICASE SRCAP-RELATED"/>
    <property type="match status" value="1"/>
</dbReference>
<evidence type="ECO:0000313" key="14">
    <source>
        <dbReference type="EMBL" id="GMH47077.1"/>
    </source>
</evidence>
<dbReference type="PANTHER" id="PTHR45685:SF1">
    <property type="entry name" value="HELICASE SRCAP"/>
    <property type="match status" value="1"/>
</dbReference>
<evidence type="ECO:0000256" key="4">
    <source>
        <dbReference type="ARBA" id="ARBA00022801"/>
    </source>
</evidence>
<evidence type="ECO:0000256" key="6">
    <source>
        <dbReference type="ARBA" id="ARBA00022840"/>
    </source>
</evidence>
<keyword evidence="15" id="KW-1185">Reference proteome</keyword>
<dbReference type="EMBL" id="BRXX01000569">
    <property type="protein sequence ID" value="GMH47077.1"/>
    <property type="molecule type" value="Genomic_DNA"/>
</dbReference>
<feature type="compositionally biased region" description="Acidic residues" evidence="10">
    <location>
        <begin position="1"/>
        <end position="14"/>
    </location>
</feature>
<dbReference type="CDD" id="cd18003">
    <property type="entry name" value="DEXQc_SRCAP"/>
    <property type="match status" value="1"/>
</dbReference>
<protein>
    <submittedName>
        <fullName evidence="14">Uncharacterized protein</fullName>
    </submittedName>
</protein>
<dbReference type="Pfam" id="PF00646">
    <property type="entry name" value="F-box"/>
    <property type="match status" value="1"/>
</dbReference>
<evidence type="ECO:0000256" key="7">
    <source>
        <dbReference type="ARBA" id="ARBA00022853"/>
    </source>
</evidence>
<feature type="compositionally biased region" description="Basic and acidic residues" evidence="10">
    <location>
        <begin position="34"/>
        <end position="44"/>
    </location>
</feature>
<evidence type="ECO:0000256" key="9">
    <source>
        <dbReference type="ARBA" id="ARBA00023242"/>
    </source>
</evidence>
<keyword evidence="7" id="KW-0156">Chromatin regulator</keyword>
<organism evidence="14 15">
    <name type="scientific">Triparma verrucosa</name>
    <dbReference type="NCBI Taxonomy" id="1606542"/>
    <lineage>
        <taxon>Eukaryota</taxon>
        <taxon>Sar</taxon>
        <taxon>Stramenopiles</taxon>
        <taxon>Ochrophyta</taxon>
        <taxon>Bolidophyceae</taxon>
        <taxon>Parmales</taxon>
        <taxon>Triparmaceae</taxon>
        <taxon>Triparma</taxon>
    </lineage>
</organism>
<dbReference type="SMART" id="SM00487">
    <property type="entry name" value="DEXDc"/>
    <property type="match status" value="1"/>
</dbReference>
<evidence type="ECO:0000313" key="15">
    <source>
        <dbReference type="Proteomes" id="UP001165160"/>
    </source>
</evidence>
<feature type="domain" description="Helicase C-terminal" evidence="13">
    <location>
        <begin position="672"/>
        <end position="831"/>
    </location>
</feature>
<keyword evidence="6" id="KW-0067">ATP-binding</keyword>
<dbReference type="PROSITE" id="PS50020">
    <property type="entry name" value="WW_DOMAIN_2"/>
    <property type="match status" value="1"/>
</dbReference>
<comment type="similarity">
    <text evidence="2">Belongs to the SNF2/RAD54 helicase family. SWR1 subfamily.</text>
</comment>
<feature type="region of interest" description="Disordered" evidence="10">
    <location>
        <begin position="30"/>
        <end position="91"/>
    </location>
</feature>
<feature type="region of interest" description="Disordered" evidence="10">
    <location>
        <begin position="1"/>
        <end position="20"/>
    </location>
</feature>
<gene>
    <name evidence="14" type="ORF">TrVE_jg170</name>
</gene>
<dbReference type="Pfam" id="PF00271">
    <property type="entry name" value="Helicase_C"/>
    <property type="match status" value="1"/>
</dbReference>
<evidence type="ECO:0000256" key="8">
    <source>
        <dbReference type="ARBA" id="ARBA00023125"/>
    </source>
</evidence>
<evidence type="ECO:0000256" key="5">
    <source>
        <dbReference type="ARBA" id="ARBA00022806"/>
    </source>
</evidence>
<dbReference type="InterPro" id="IPR000330">
    <property type="entry name" value="SNF2_N"/>
</dbReference>
<dbReference type="Gene3D" id="2.20.70.10">
    <property type="match status" value="1"/>
</dbReference>
<dbReference type="Gene3D" id="3.40.50.10810">
    <property type="entry name" value="Tandem AAA-ATPase domain"/>
    <property type="match status" value="1"/>
</dbReference>